<dbReference type="Proteomes" id="UP000604046">
    <property type="component" value="Unassembled WGS sequence"/>
</dbReference>
<dbReference type="EMBL" id="CAJNDS010002717">
    <property type="protein sequence ID" value="CAE7572308.1"/>
    <property type="molecule type" value="Genomic_DNA"/>
</dbReference>
<sequence>MIVVGYRYYQNVRKEGDPPLPHPGDDDAEEGAQSPLRVVMYKGQRKSVLHIGGEIPKQEVLDFFKPVSQDLTRVKAPKAVPLVSNASFQKDVLADSQPGKPMVLLQMYEDTCFLCFLMRPFINSLGELLLENKAPFRLKRLNIEKNDFPDGCPVARGTPTFALFRGGDAPGEKWEEFKPKDLCEKITKVFPALSDSAFQKMDELQAMVPRRFQLFTQLVMWSVELQKLESCISSRVGETADAMPEDSEFNSVLSRLMAKDMRRVDGLVDSIEFLQHQVDEAEHDAVVMSIMLGENVLAREAEEEQAESARRSK</sequence>
<reference evidence="1" key="1">
    <citation type="submission" date="2021-02" db="EMBL/GenBank/DDBJ databases">
        <authorList>
            <person name="Dougan E. K."/>
            <person name="Rhodes N."/>
            <person name="Thang M."/>
            <person name="Chan C."/>
        </authorList>
    </citation>
    <scope>NUCLEOTIDE SEQUENCE</scope>
</reference>
<name>A0A812UDM4_9DINO</name>
<dbReference type="AlphaFoldDB" id="A0A812UDM4"/>
<gene>
    <name evidence="1" type="ORF">SNAT2548_LOCUS32613</name>
</gene>
<dbReference type="SUPFAM" id="SSF52833">
    <property type="entry name" value="Thioredoxin-like"/>
    <property type="match status" value="1"/>
</dbReference>
<comment type="caution">
    <text evidence="1">The sequence shown here is derived from an EMBL/GenBank/DDBJ whole genome shotgun (WGS) entry which is preliminary data.</text>
</comment>
<organism evidence="1 2">
    <name type="scientific">Symbiodinium natans</name>
    <dbReference type="NCBI Taxonomy" id="878477"/>
    <lineage>
        <taxon>Eukaryota</taxon>
        <taxon>Sar</taxon>
        <taxon>Alveolata</taxon>
        <taxon>Dinophyceae</taxon>
        <taxon>Suessiales</taxon>
        <taxon>Symbiodiniaceae</taxon>
        <taxon>Symbiodinium</taxon>
    </lineage>
</organism>
<accession>A0A812UDM4</accession>
<evidence type="ECO:0000313" key="1">
    <source>
        <dbReference type="EMBL" id="CAE7572308.1"/>
    </source>
</evidence>
<proteinExistence type="predicted"/>
<keyword evidence="2" id="KW-1185">Reference proteome</keyword>
<dbReference type="OrthoDB" id="390285at2759"/>
<evidence type="ECO:0000313" key="2">
    <source>
        <dbReference type="Proteomes" id="UP000604046"/>
    </source>
</evidence>
<evidence type="ECO:0008006" key="3">
    <source>
        <dbReference type="Google" id="ProtNLM"/>
    </source>
</evidence>
<dbReference type="InterPro" id="IPR036249">
    <property type="entry name" value="Thioredoxin-like_sf"/>
</dbReference>
<protein>
    <recommendedName>
        <fullName evidence="3">Thioredoxin domain-containing protein</fullName>
    </recommendedName>
</protein>